<feature type="compositionally biased region" description="Basic and acidic residues" evidence="1">
    <location>
        <begin position="94"/>
        <end position="106"/>
    </location>
</feature>
<accession>A0A523XWJ3</accession>
<dbReference type="EMBL" id="SOIP01000003">
    <property type="protein sequence ID" value="TET83661.1"/>
    <property type="molecule type" value="Genomic_DNA"/>
</dbReference>
<feature type="non-terminal residue" evidence="3">
    <location>
        <position position="263"/>
    </location>
</feature>
<evidence type="ECO:0000256" key="2">
    <source>
        <dbReference type="SAM" id="Phobius"/>
    </source>
</evidence>
<evidence type="ECO:0000256" key="1">
    <source>
        <dbReference type="SAM" id="MobiDB-lite"/>
    </source>
</evidence>
<dbReference type="PANTHER" id="PTHR42867:SF1">
    <property type="entry name" value="MEMBRANE PROTEIN-RELATED"/>
    <property type="match status" value="1"/>
</dbReference>
<keyword evidence="2" id="KW-0812">Transmembrane</keyword>
<feature type="transmembrane region" description="Helical" evidence="2">
    <location>
        <begin position="116"/>
        <end position="140"/>
    </location>
</feature>
<feature type="region of interest" description="Disordered" evidence="1">
    <location>
        <begin position="90"/>
        <end position="109"/>
    </location>
</feature>
<dbReference type="AlphaFoldDB" id="A0A523XWJ3"/>
<dbReference type="InterPro" id="IPR010787">
    <property type="entry name" value="DUF1385"/>
</dbReference>
<organism evidence="3 4">
    <name type="scientific">candidate division TA06 bacterium</name>
    <dbReference type="NCBI Taxonomy" id="2250710"/>
    <lineage>
        <taxon>Bacteria</taxon>
        <taxon>Bacteria division TA06</taxon>
    </lineage>
</organism>
<proteinExistence type="predicted"/>
<dbReference type="Proteomes" id="UP000315534">
    <property type="component" value="Unassembled WGS sequence"/>
</dbReference>
<reference evidence="3 4" key="1">
    <citation type="submission" date="2019-03" db="EMBL/GenBank/DDBJ databases">
        <title>Metabolic potential of uncultured bacteria and archaea associated with petroleum seepage in deep-sea sediments.</title>
        <authorList>
            <person name="Dong X."/>
            <person name="Hubert C."/>
        </authorList>
    </citation>
    <scope>NUCLEOTIDE SEQUENCE [LARGE SCALE GENOMIC DNA]</scope>
    <source>
        <strain evidence="3">E29_bin36</strain>
    </source>
</reference>
<gene>
    <name evidence="3" type="ORF">E3J38_00075</name>
</gene>
<feature type="transmembrane region" description="Helical" evidence="2">
    <location>
        <begin position="220"/>
        <end position="245"/>
    </location>
</feature>
<dbReference type="PANTHER" id="PTHR42867">
    <property type="entry name" value="MEMBRANE PROTEIN-RELATED"/>
    <property type="match status" value="1"/>
</dbReference>
<evidence type="ECO:0000313" key="3">
    <source>
        <dbReference type="EMBL" id="TET83661.1"/>
    </source>
</evidence>
<sequence>MANPPSKTSKHVGGQAVIEGVMMRAPGGIAICVRRENGSIATRSFPYISRTERRKALGIPIVRGAVTLVEMLILGIQALNWSAQQAAETEVQSTEDKVQRTKDKGQGAKGKKGAEAAVAFTLVIALALGVGFFFYLPLLLSGVVVGQENQVLFNLVAGLIRVAFFLGYVSLIQFIPDIRRIFQYHGAEHKAIFCYESGSELSIDKAATYSARHPRCGTSFLLIVFVFAIIVFGAADSLLFGLWGVPPSRLLRRLYHLALFPVV</sequence>
<keyword evidence="2" id="KW-0472">Membrane</keyword>
<feature type="transmembrane region" description="Helical" evidence="2">
    <location>
        <begin position="152"/>
        <end position="175"/>
    </location>
</feature>
<name>A0A523XWJ3_UNCT6</name>
<keyword evidence="2" id="KW-1133">Transmembrane helix</keyword>
<dbReference type="Pfam" id="PF07136">
    <property type="entry name" value="DUF1385"/>
    <property type="match status" value="1"/>
</dbReference>
<comment type="caution">
    <text evidence="3">The sequence shown here is derived from an EMBL/GenBank/DDBJ whole genome shotgun (WGS) entry which is preliminary data.</text>
</comment>
<protein>
    <submittedName>
        <fullName evidence="3">DUF1385 domain-containing protein</fullName>
    </submittedName>
</protein>
<evidence type="ECO:0000313" key="4">
    <source>
        <dbReference type="Proteomes" id="UP000315534"/>
    </source>
</evidence>